<dbReference type="EMBL" id="MN738956">
    <property type="protein sequence ID" value="QHT33013.1"/>
    <property type="molecule type" value="Genomic_DNA"/>
</dbReference>
<name>A0A6C0EWW1_9ZZZZ</name>
<accession>A0A6C0EWW1</accession>
<proteinExistence type="predicted"/>
<organism evidence="1">
    <name type="scientific">viral metagenome</name>
    <dbReference type="NCBI Taxonomy" id="1070528"/>
    <lineage>
        <taxon>unclassified sequences</taxon>
        <taxon>metagenomes</taxon>
        <taxon>organismal metagenomes</taxon>
    </lineage>
</organism>
<dbReference type="AlphaFoldDB" id="A0A6C0EWW1"/>
<evidence type="ECO:0000313" key="1">
    <source>
        <dbReference type="EMBL" id="QHT33013.1"/>
    </source>
</evidence>
<reference evidence="1" key="1">
    <citation type="journal article" date="2020" name="Nature">
        <title>Giant virus diversity and host interactions through global metagenomics.</title>
        <authorList>
            <person name="Schulz F."/>
            <person name="Roux S."/>
            <person name="Paez-Espino D."/>
            <person name="Jungbluth S."/>
            <person name="Walsh D.A."/>
            <person name="Denef V.J."/>
            <person name="McMahon K.D."/>
            <person name="Konstantinidis K.T."/>
            <person name="Eloe-Fadrosh E.A."/>
            <person name="Kyrpides N.C."/>
            <person name="Woyke T."/>
        </authorList>
    </citation>
    <scope>NUCLEOTIDE SEQUENCE</scope>
    <source>
        <strain evidence="1">GVMAG-M-3300009161-34</strain>
    </source>
</reference>
<sequence>MIIKLMKINENYINSICYNHIYLHIHIHIHINRFVYIIHEMSTWILEEHDIELLEGFEYNENISGTSIITLNDCEYVGEVHELEQIKELEEQKEVEEMSKMILLNDLEGYEKHDEREIREKCVNSEDKIEMKNEMINGKSQCEINTNVKEIELTINTSTVEEVIFKKHRVEILNKDTRCRIMEGVVCGYTLVGRVYDPDIVLNFDDGRSFYNDNFGYMMRFYI</sequence>
<protein>
    <submittedName>
        <fullName evidence="1">Uncharacterized protein</fullName>
    </submittedName>
</protein>